<name>A0A7J3LZM1_ARCFL</name>
<evidence type="ECO:0000259" key="1">
    <source>
        <dbReference type="Pfam" id="PF01629"/>
    </source>
</evidence>
<protein>
    <submittedName>
        <fullName evidence="2">DUF22 domain-containing protein</fullName>
    </submittedName>
</protein>
<dbReference type="Pfam" id="PF01629">
    <property type="entry name" value="DUF22"/>
    <property type="match status" value="1"/>
</dbReference>
<reference evidence="2" key="1">
    <citation type="journal article" date="2020" name="mSystems">
        <title>Genome- and Community-Level Interaction Insights into Carbon Utilization and Element Cycling Functions of Hydrothermarchaeota in Hydrothermal Sediment.</title>
        <authorList>
            <person name="Zhou Z."/>
            <person name="Liu Y."/>
            <person name="Xu W."/>
            <person name="Pan J."/>
            <person name="Luo Z.H."/>
            <person name="Li M."/>
        </authorList>
    </citation>
    <scope>NUCLEOTIDE SEQUENCE [LARGE SCALE GENOMIC DNA]</scope>
    <source>
        <strain evidence="2">SpSt-587</strain>
    </source>
</reference>
<proteinExistence type="predicted"/>
<comment type="caution">
    <text evidence="2">The sequence shown here is derived from an EMBL/GenBank/DDBJ whole genome shotgun (WGS) entry which is preliminary data.</text>
</comment>
<accession>A0A7J3LZM1</accession>
<dbReference type="InterPro" id="IPR002572">
    <property type="entry name" value="DUF22"/>
</dbReference>
<feature type="domain" description="DUF22" evidence="1">
    <location>
        <begin position="28"/>
        <end position="95"/>
    </location>
</feature>
<evidence type="ECO:0000313" key="2">
    <source>
        <dbReference type="EMBL" id="HGT82167.1"/>
    </source>
</evidence>
<organism evidence="2">
    <name type="scientific">Archaeoglobus fulgidus</name>
    <dbReference type="NCBI Taxonomy" id="2234"/>
    <lineage>
        <taxon>Archaea</taxon>
        <taxon>Methanobacteriati</taxon>
        <taxon>Methanobacteriota</taxon>
        <taxon>Archaeoglobi</taxon>
        <taxon>Archaeoglobales</taxon>
        <taxon>Archaeoglobaceae</taxon>
        <taxon>Archaeoglobus</taxon>
    </lineage>
</organism>
<dbReference type="EMBL" id="DSYZ01000010">
    <property type="protein sequence ID" value="HGT82167.1"/>
    <property type="molecule type" value="Genomic_DNA"/>
</dbReference>
<gene>
    <name evidence="2" type="ORF">ENT52_00310</name>
</gene>
<sequence>MLGVLNVYYVAVGEFTPSLMSYLTRVEEANIVYKKNREFKRKKVKLSLLTFKRSEFGFFKSVISAEDKELKKGEIGLLKVEKLELPSSTIVQPIAGVGCGQL</sequence>
<dbReference type="AlphaFoldDB" id="A0A7J3LZM1"/>